<dbReference type="PROSITE" id="PS50850">
    <property type="entry name" value="MFS"/>
    <property type="match status" value="1"/>
</dbReference>
<comment type="subcellular location">
    <subcellularLocation>
        <location evidence="1">Membrane</location>
        <topology evidence="1">Multi-pass membrane protein</topology>
    </subcellularLocation>
</comment>
<evidence type="ECO:0000313" key="8">
    <source>
        <dbReference type="Proteomes" id="UP001141806"/>
    </source>
</evidence>
<dbReference type="Pfam" id="PF00083">
    <property type="entry name" value="Sugar_tr"/>
    <property type="match status" value="1"/>
</dbReference>
<evidence type="ECO:0000313" key="7">
    <source>
        <dbReference type="EMBL" id="KAJ4974148.1"/>
    </source>
</evidence>
<dbReference type="Gene3D" id="1.20.1250.20">
    <property type="entry name" value="MFS general substrate transporter like domains"/>
    <property type="match status" value="1"/>
</dbReference>
<proteinExistence type="predicted"/>
<evidence type="ECO:0000256" key="2">
    <source>
        <dbReference type="ARBA" id="ARBA00022692"/>
    </source>
</evidence>
<keyword evidence="3 5" id="KW-1133">Transmembrane helix</keyword>
<feature type="transmembrane region" description="Helical" evidence="5">
    <location>
        <begin position="19"/>
        <end position="38"/>
    </location>
</feature>
<dbReference type="SUPFAM" id="SSF103473">
    <property type="entry name" value="MFS general substrate transporter"/>
    <property type="match status" value="1"/>
</dbReference>
<dbReference type="PANTHER" id="PTHR24064">
    <property type="entry name" value="SOLUTE CARRIER FAMILY 22 MEMBER"/>
    <property type="match status" value="1"/>
</dbReference>
<feature type="transmembrane region" description="Helical" evidence="5">
    <location>
        <begin position="122"/>
        <end position="145"/>
    </location>
</feature>
<gene>
    <name evidence="7" type="ORF">NE237_007322</name>
</gene>
<dbReference type="InterPro" id="IPR005828">
    <property type="entry name" value="MFS_sugar_transport-like"/>
</dbReference>
<evidence type="ECO:0000259" key="6">
    <source>
        <dbReference type="PROSITE" id="PS50850"/>
    </source>
</evidence>
<reference evidence="7" key="1">
    <citation type="journal article" date="2023" name="Plant J.">
        <title>The genome of the king protea, Protea cynaroides.</title>
        <authorList>
            <person name="Chang J."/>
            <person name="Duong T.A."/>
            <person name="Schoeman C."/>
            <person name="Ma X."/>
            <person name="Roodt D."/>
            <person name="Barker N."/>
            <person name="Li Z."/>
            <person name="Van de Peer Y."/>
            <person name="Mizrachi E."/>
        </authorList>
    </citation>
    <scope>NUCLEOTIDE SEQUENCE</scope>
    <source>
        <tissue evidence="7">Young leaves</tissue>
    </source>
</reference>
<name>A0A9Q0KNY5_9MAGN</name>
<dbReference type="OrthoDB" id="433512at2759"/>
<comment type="caution">
    <text evidence="7">The sequence shown here is derived from an EMBL/GenBank/DDBJ whole genome shotgun (WGS) entry which is preliminary data.</text>
</comment>
<dbReference type="AlphaFoldDB" id="A0A9Q0KNY5"/>
<dbReference type="Proteomes" id="UP001141806">
    <property type="component" value="Unassembled WGS sequence"/>
</dbReference>
<dbReference type="InterPro" id="IPR020846">
    <property type="entry name" value="MFS_dom"/>
</dbReference>
<keyword evidence="4 5" id="KW-0472">Membrane</keyword>
<dbReference type="InterPro" id="IPR036259">
    <property type="entry name" value="MFS_trans_sf"/>
</dbReference>
<evidence type="ECO:0000256" key="5">
    <source>
        <dbReference type="SAM" id="Phobius"/>
    </source>
</evidence>
<evidence type="ECO:0000256" key="4">
    <source>
        <dbReference type="ARBA" id="ARBA00023136"/>
    </source>
</evidence>
<feature type="domain" description="Major facilitator superfamily (MFS) profile" evidence="6">
    <location>
        <begin position="1"/>
        <end position="168"/>
    </location>
</feature>
<evidence type="ECO:0000256" key="3">
    <source>
        <dbReference type="ARBA" id="ARBA00022989"/>
    </source>
</evidence>
<organism evidence="7 8">
    <name type="scientific">Protea cynaroides</name>
    <dbReference type="NCBI Taxonomy" id="273540"/>
    <lineage>
        <taxon>Eukaryota</taxon>
        <taxon>Viridiplantae</taxon>
        <taxon>Streptophyta</taxon>
        <taxon>Embryophyta</taxon>
        <taxon>Tracheophyta</taxon>
        <taxon>Spermatophyta</taxon>
        <taxon>Magnoliopsida</taxon>
        <taxon>Proteales</taxon>
        <taxon>Proteaceae</taxon>
        <taxon>Protea</taxon>
    </lineage>
</organism>
<sequence>MAGQHLQVLSTLDAAKTQLYHFTAIVIAGMAISGVTLCGTFDGQLFCGWIGDKMSRKRVYGVILILMVVSALASGLSFGHTAKGVVATLCFFRFWLDFSIGGDYPLSATIVSEYANKRTRGAFIVVVFAMQGFGILAGGIVAIIVSSSFKAAYLAKPYQLDHIGSTMP</sequence>
<dbReference type="GO" id="GO:0022857">
    <property type="term" value="F:transmembrane transporter activity"/>
    <property type="evidence" value="ECO:0007669"/>
    <property type="project" value="InterPro"/>
</dbReference>
<feature type="transmembrane region" description="Helical" evidence="5">
    <location>
        <begin position="59"/>
        <end position="78"/>
    </location>
</feature>
<evidence type="ECO:0000256" key="1">
    <source>
        <dbReference type="ARBA" id="ARBA00004141"/>
    </source>
</evidence>
<dbReference type="GO" id="GO:0016020">
    <property type="term" value="C:membrane"/>
    <property type="evidence" value="ECO:0007669"/>
    <property type="project" value="UniProtKB-SubCell"/>
</dbReference>
<accession>A0A9Q0KNY5</accession>
<keyword evidence="2 5" id="KW-0812">Transmembrane</keyword>
<dbReference type="EMBL" id="JAMYWD010000004">
    <property type="protein sequence ID" value="KAJ4974148.1"/>
    <property type="molecule type" value="Genomic_DNA"/>
</dbReference>
<keyword evidence="8" id="KW-1185">Reference proteome</keyword>
<protein>
    <recommendedName>
        <fullName evidence="6">Major facilitator superfamily (MFS) profile domain-containing protein</fullName>
    </recommendedName>
</protein>